<evidence type="ECO:0000313" key="1">
    <source>
        <dbReference type="EMBL" id="SFQ20584.1"/>
    </source>
</evidence>
<keyword evidence="2" id="KW-1185">Reference proteome</keyword>
<dbReference type="AlphaFoldDB" id="A0A1I5WLD6"/>
<dbReference type="Gene3D" id="3.40.50.1820">
    <property type="entry name" value="alpha/beta hydrolase"/>
    <property type="match status" value="1"/>
</dbReference>
<sequence length="301" mass="31962">MARLGFRHRRARPELETLSVATPHGSRKVVLPAHPVRAEPRRALILGFHGGHGSAVSFAGRSGLALAMHSEGHDIAFPQAVPHWADGRQRLEAGWPADRDFVETLIARQRAALGPGPMPMAMIGVSNGGMFAMRLALELPEPPALSVAVVAALPEALALRAESGPPAAMLLVQATKDPVIPWAGGEVPQMAGFSVGGRLLGAEDTLAFWKRRNRVAGAPREKRVRFGGTRAQLSFWPAPPGGADLWRIVLDGAGHRQLDANPLKLNRGSLEAFIGRTVASYVSSADSMGGQAAEKRDGPPE</sequence>
<protein>
    <submittedName>
        <fullName evidence="1">Poly(3-hydroxybutyrate) depolymerase</fullName>
    </submittedName>
</protein>
<dbReference type="EMBL" id="FOXV01000002">
    <property type="protein sequence ID" value="SFQ20584.1"/>
    <property type="molecule type" value="Genomic_DNA"/>
</dbReference>
<proteinExistence type="predicted"/>
<dbReference type="InterPro" id="IPR029058">
    <property type="entry name" value="AB_hydrolase_fold"/>
</dbReference>
<dbReference type="RefSeq" id="WP_093009680.1">
    <property type="nucleotide sequence ID" value="NZ_FOXV01000002.1"/>
</dbReference>
<organism evidence="1 2">
    <name type="scientific">Roseivivax halotolerans</name>
    <dbReference type="NCBI Taxonomy" id="93684"/>
    <lineage>
        <taxon>Bacteria</taxon>
        <taxon>Pseudomonadati</taxon>
        <taxon>Pseudomonadota</taxon>
        <taxon>Alphaproteobacteria</taxon>
        <taxon>Rhodobacterales</taxon>
        <taxon>Roseobacteraceae</taxon>
        <taxon>Roseivivax</taxon>
    </lineage>
</organism>
<accession>A0A1I5WLD6</accession>
<dbReference type="STRING" id="93684.SAMN05421853_102427"/>
<dbReference type="Proteomes" id="UP000243106">
    <property type="component" value="Unassembled WGS sequence"/>
</dbReference>
<name>A0A1I5WLD6_9RHOB</name>
<dbReference type="SUPFAM" id="SSF53474">
    <property type="entry name" value="alpha/beta-Hydrolases"/>
    <property type="match status" value="1"/>
</dbReference>
<gene>
    <name evidence="1" type="ORF">SAMN05421853_102427</name>
</gene>
<evidence type="ECO:0000313" key="2">
    <source>
        <dbReference type="Proteomes" id="UP000243106"/>
    </source>
</evidence>
<reference evidence="2" key="1">
    <citation type="submission" date="2016-10" db="EMBL/GenBank/DDBJ databases">
        <authorList>
            <person name="Varghese N."/>
            <person name="Submissions S."/>
        </authorList>
    </citation>
    <scope>NUCLEOTIDE SEQUENCE [LARGE SCALE GENOMIC DNA]</scope>
    <source>
        <strain evidence="2">JCM 10271</strain>
    </source>
</reference>